<comment type="caution">
    <text evidence="3">The sequence shown here is derived from an EMBL/GenBank/DDBJ whole genome shotgun (WGS) entry which is preliminary data.</text>
</comment>
<dbReference type="InterPro" id="IPR052267">
    <property type="entry name" value="N-DRC_Component"/>
</dbReference>
<dbReference type="EMBL" id="JALJOR010000005">
    <property type="protein sequence ID" value="KAK9817170.1"/>
    <property type="molecule type" value="Genomic_DNA"/>
</dbReference>
<feature type="compositionally biased region" description="Basic residues" evidence="1">
    <location>
        <begin position="461"/>
        <end position="484"/>
    </location>
</feature>
<dbReference type="SUPFAM" id="SSF52540">
    <property type="entry name" value="P-loop containing nucleoside triphosphate hydrolases"/>
    <property type="match status" value="1"/>
</dbReference>
<dbReference type="PANTHER" id="PTHR14690:SF0">
    <property type="entry name" value="IQ MOTIF CONTAINING WITH AAA DOMAIN 1"/>
    <property type="match status" value="1"/>
</dbReference>
<dbReference type="AlphaFoldDB" id="A0AAW1Q4I9"/>
<proteinExistence type="predicted"/>
<dbReference type="GO" id="GO:0005524">
    <property type="term" value="F:ATP binding"/>
    <property type="evidence" value="ECO:0007669"/>
    <property type="project" value="InterPro"/>
</dbReference>
<organism evidence="3 4">
    <name type="scientific">[Myrmecia] bisecta</name>
    <dbReference type="NCBI Taxonomy" id="41462"/>
    <lineage>
        <taxon>Eukaryota</taxon>
        <taxon>Viridiplantae</taxon>
        <taxon>Chlorophyta</taxon>
        <taxon>core chlorophytes</taxon>
        <taxon>Trebouxiophyceae</taxon>
        <taxon>Trebouxiales</taxon>
        <taxon>Trebouxiaceae</taxon>
        <taxon>Myrmecia</taxon>
    </lineage>
</organism>
<sequence>MSNVTYDIMWREAMMELLDQLEAENPEDPSLAPKDLSEWSCIYIKYLQIFRKLDTAYDQVVHPQKRIDMKKALEACMGRVLELRHWLVKLNKGLDFVNLDDILVDLKLTPEVLEVPAPRYFIEDRSKELKDRAKFLDALTEKYTVPDASPSGGLPELPALSEDDAILLIQCNERGRQARERSRIMRSVKRQRQLEDKRTRAGMALNVDEAAMKIQACMRGSWWRSKVRQNADEEQVFIGMKPKAPMGKDPQVLERKTWQRRKGVQHEHQHEYEDAVVSLRGKVKELEGQDMREDIQDKINAWFINNRNPETGEYPDFPEEEEGGSKIILNPPPPPPEPTPEELAAAAAKQKGSKGKGKAEPPKKGKDAKKTEPEAAPKTEEVVTSVFVSDIEEAVKEYVDKWQERDESANFAQRYDAELVKAAMRPLVFEEVRVQVDEEMRILLQNLKDMVAAERAAKTGKKVKAKKAKKAKKKGKEGKGKKKKDPTVDRTIESLYAELVSTSILQKCPEIHIQDYLGAFNFLGATLEKAHVPTDPSIAQIRHVVTEYCLLSLGSAYVHEKAPIIRSVLLYGAPRTGKTSLAQAVAHLAGANFLNISPRHTDGKFPGKTVAMMIHMVFKVAKMMAPSVIYINEIEKVFVSDKKKMKEFGGTEPFSRIKKELLKEVKALEPSDRVLIMCSSSEPHICVKKDEKAFISFFDKHIYLPLPDYASRRAIWAGLIERHGGKLPYEFDLSTLAHISDGYSSGTIDQVVRSMLTPRRLTRLSEQPLTIAEVLQWLCRAEPTPPDPIDTLRAWADKTPARAALLQSEADKSGAAAQPKDAKKGGKGKKAK</sequence>
<dbReference type="Gene3D" id="1.10.8.60">
    <property type="match status" value="1"/>
</dbReference>
<keyword evidence="4" id="KW-1185">Reference proteome</keyword>
<evidence type="ECO:0000313" key="4">
    <source>
        <dbReference type="Proteomes" id="UP001489004"/>
    </source>
</evidence>
<gene>
    <name evidence="3" type="ORF">WJX72_010626</name>
</gene>
<feature type="region of interest" description="Disordered" evidence="1">
    <location>
        <begin position="461"/>
        <end position="486"/>
    </location>
</feature>
<dbReference type="GO" id="GO:0016887">
    <property type="term" value="F:ATP hydrolysis activity"/>
    <property type="evidence" value="ECO:0007669"/>
    <property type="project" value="InterPro"/>
</dbReference>
<dbReference type="Gene3D" id="3.40.50.300">
    <property type="entry name" value="P-loop containing nucleotide triphosphate hydrolases"/>
    <property type="match status" value="1"/>
</dbReference>
<feature type="domain" description="AAA+ ATPase" evidence="2">
    <location>
        <begin position="564"/>
        <end position="708"/>
    </location>
</feature>
<accession>A0AAW1Q4I9</accession>
<dbReference type="InterPro" id="IPR027417">
    <property type="entry name" value="P-loop_NTPase"/>
</dbReference>
<feature type="region of interest" description="Disordered" evidence="1">
    <location>
        <begin position="806"/>
        <end position="832"/>
    </location>
</feature>
<feature type="region of interest" description="Disordered" evidence="1">
    <location>
        <begin position="306"/>
        <end position="380"/>
    </location>
</feature>
<protein>
    <recommendedName>
        <fullName evidence="2">AAA+ ATPase domain-containing protein</fullName>
    </recommendedName>
</protein>
<dbReference type="Pfam" id="PF00004">
    <property type="entry name" value="AAA"/>
    <property type="match status" value="1"/>
</dbReference>
<evidence type="ECO:0000313" key="3">
    <source>
        <dbReference type="EMBL" id="KAK9817170.1"/>
    </source>
</evidence>
<dbReference type="SMART" id="SM00382">
    <property type="entry name" value="AAA"/>
    <property type="match status" value="1"/>
</dbReference>
<name>A0AAW1Q4I9_9CHLO</name>
<dbReference type="Proteomes" id="UP001489004">
    <property type="component" value="Unassembled WGS sequence"/>
</dbReference>
<dbReference type="PROSITE" id="PS50096">
    <property type="entry name" value="IQ"/>
    <property type="match status" value="2"/>
</dbReference>
<evidence type="ECO:0000259" key="2">
    <source>
        <dbReference type="SMART" id="SM00382"/>
    </source>
</evidence>
<dbReference type="InterPro" id="IPR003959">
    <property type="entry name" value="ATPase_AAA_core"/>
</dbReference>
<dbReference type="InterPro" id="IPR003593">
    <property type="entry name" value="AAA+_ATPase"/>
</dbReference>
<reference evidence="3 4" key="1">
    <citation type="journal article" date="2024" name="Nat. Commun.">
        <title>Phylogenomics reveals the evolutionary origins of lichenization in chlorophyte algae.</title>
        <authorList>
            <person name="Puginier C."/>
            <person name="Libourel C."/>
            <person name="Otte J."/>
            <person name="Skaloud P."/>
            <person name="Haon M."/>
            <person name="Grisel S."/>
            <person name="Petersen M."/>
            <person name="Berrin J.G."/>
            <person name="Delaux P.M."/>
            <person name="Dal Grande F."/>
            <person name="Keller J."/>
        </authorList>
    </citation>
    <scope>NUCLEOTIDE SEQUENCE [LARGE SCALE GENOMIC DNA]</scope>
    <source>
        <strain evidence="3 4">SAG 2043</strain>
    </source>
</reference>
<feature type="compositionally biased region" description="Basic and acidic residues" evidence="1">
    <location>
        <begin position="357"/>
        <end position="380"/>
    </location>
</feature>
<evidence type="ECO:0000256" key="1">
    <source>
        <dbReference type="SAM" id="MobiDB-lite"/>
    </source>
</evidence>
<dbReference type="PANTHER" id="PTHR14690">
    <property type="entry name" value="IQ MOTIF CONTAINING WITH AAA DOMAIN 1"/>
    <property type="match status" value="1"/>
</dbReference>